<proteinExistence type="predicted"/>
<sequence length="100" mass="11903">MASLYETLQIKRKESLLKSAFIHGNYSFEGYPIIEIEAYDDTFLNSTQFPSGKDRTHEYFKKTIIQNANTIKSYFNLKTDTFYVIDYSTFNRHYEFLIEV</sequence>
<accession>A0AAW9K1K5</accession>
<dbReference type="EMBL" id="JAVBVO010000024">
    <property type="protein sequence ID" value="MDZ5760699.1"/>
    <property type="molecule type" value="Genomic_DNA"/>
</dbReference>
<gene>
    <name evidence="1" type="ORF">RAK27_18820</name>
</gene>
<evidence type="ECO:0000313" key="1">
    <source>
        <dbReference type="EMBL" id="MDZ5760699.1"/>
    </source>
</evidence>
<dbReference type="RefSeq" id="WP_322809853.1">
    <property type="nucleotide sequence ID" value="NZ_JAVBVO010000024.1"/>
</dbReference>
<comment type="caution">
    <text evidence="1">The sequence shown here is derived from an EMBL/GenBank/DDBJ whole genome shotgun (WGS) entry which is preliminary data.</text>
</comment>
<protein>
    <submittedName>
        <fullName evidence="1">Uncharacterized protein</fullName>
    </submittedName>
</protein>
<organism evidence="1 2">
    <name type="scientific">Carnobacterium maltaromaticum</name>
    <name type="common">Carnobacterium piscicola</name>
    <dbReference type="NCBI Taxonomy" id="2751"/>
    <lineage>
        <taxon>Bacteria</taxon>
        <taxon>Bacillati</taxon>
        <taxon>Bacillota</taxon>
        <taxon>Bacilli</taxon>
        <taxon>Lactobacillales</taxon>
        <taxon>Carnobacteriaceae</taxon>
        <taxon>Carnobacterium</taxon>
    </lineage>
</organism>
<name>A0AAW9K1K5_CARML</name>
<dbReference type="Proteomes" id="UP001290462">
    <property type="component" value="Unassembled WGS sequence"/>
</dbReference>
<reference evidence="1" key="1">
    <citation type="submission" date="2023-08" db="EMBL/GenBank/DDBJ databases">
        <title>Genomic characterization of piscicolin 126 produced by Carnobacterium maltaromaticum CM22 strain isolated from salmon (Salmo salar).</title>
        <authorList>
            <person name="Gonzalez-Gragera E."/>
            <person name="Garcia-Lopez J.D."/>
            <person name="Teso-Perez C."/>
            <person name="Gimenez-Hernandez I."/>
            <person name="Peralta-Sanchez J.M."/>
            <person name="Valdivia E."/>
            <person name="Montalban-Lopez M."/>
            <person name="Martin-Platero A.M."/>
            <person name="Banos A."/>
            <person name="Martinez-Bueno M."/>
        </authorList>
    </citation>
    <scope>NUCLEOTIDE SEQUENCE</scope>
    <source>
        <strain evidence="1">CM22</strain>
    </source>
</reference>
<dbReference type="AlphaFoldDB" id="A0AAW9K1K5"/>
<evidence type="ECO:0000313" key="2">
    <source>
        <dbReference type="Proteomes" id="UP001290462"/>
    </source>
</evidence>